<comment type="caution">
    <text evidence="3">The sequence shown here is derived from an EMBL/GenBank/DDBJ whole genome shotgun (WGS) entry which is preliminary data.</text>
</comment>
<dbReference type="RefSeq" id="WP_145860227.1">
    <property type="nucleotide sequence ID" value="NZ_RPFW01000008.1"/>
</dbReference>
<dbReference type="Pfam" id="PF00106">
    <property type="entry name" value="adh_short"/>
    <property type="match status" value="1"/>
</dbReference>
<evidence type="ECO:0000313" key="4">
    <source>
        <dbReference type="Proteomes" id="UP000460272"/>
    </source>
</evidence>
<protein>
    <submittedName>
        <fullName evidence="3">SDR family NAD(P)-dependent oxidoreductase</fullName>
    </submittedName>
</protein>
<dbReference type="OrthoDB" id="4577644at2"/>
<accession>A0A6P2BNR9</accession>
<dbReference type="GO" id="GO:0016491">
    <property type="term" value="F:oxidoreductase activity"/>
    <property type="evidence" value="ECO:0007669"/>
    <property type="project" value="UniProtKB-KW"/>
</dbReference>
<dbReference type="PRINTS" id="PR00080">
    <property type="entry name" value="SDRFAMILY"/>
</dbReference>
<reference evidence="3 4" key="1">
    <citation type="submission" date="2018-11" db="EMBL/GenBank/DDBJ databases">
        <title>Trebonia kvetii gen.nov., sp.nov., a novel acidophilic actinobacterium, and proposal of the new actinobacterial family Treboniaceae fam. nov.</title>
        <authorList>
            <person name="Rapoport D."/>
            <person name="Sagova-Mareckova M."/>
            <person name="Sedlacek I."/>
            <person name="Provaznik J."/>
            <person name="Kralova S."/>
            <person name="Pavlinic D."/>
            <person name="Benes V."/>
            <person name="Kopecky J."/>
        </authorList>
    </citation>
    <scope>NUCLEOTIDE SEQUENCE [LARGE SCALE GENOMIC DNA]</scope>
    <source>
        <strain evidence="3 4">15Tr583</strain>
    </source>
</reference>
<dbReference type="Gene3D" id="3.40.50.720">
    <property type="entry name" value="NAD(P)-binding Rossmann-like Domain"/>
    <property type="match status" value="1"/>
</dbReference>
<comment type="similarity">
    <text evidence="2">Belongs to the short-chain dehydrogenases/reductases (SDR) family.</text>
</comment>
<dbReference type="InterPro" id="IPR036291">
    <property type="entry name" value="NAD(P)-bd_dom_sf"/>
</dbReference>
<dbReference type="AlphaFoldDB" id="A0A6P2BNR9"/>
<dbReference type="InterPro" id="IPR002347">
    <property type="entry name" value="SDR_fam"/>
</dbReference>
<dbReference type="Proteomes" id="UP000460272">
    <property type="component" value="Unassembled WGS sequence"/>
</dbReference>
<evidence type="ECO:0000256" key="1">
    <source>
        <dbReference type="ARBA" id="ARBA00023002"/>
    </source>
</evidence>
<dbReference type="PANTHER" id="PTHR43157">
    <property type="entry name" value="PHOSPHATIDYLINOSITOL-GLYCAN BIOSYNTHESIS CLASS F PROTEIN-RELATED"/>
    <property type="match status" value="1"/>
</dbReference>
<sequence length="359" mass="37602">MSGFTTSDIPHLSGQTAIVTGASSGIGLETAKALAARGARVILAVRDLDRGRRAAVQVQGQGSGPGTTEVRLLDLASLESVRAFAAGWSGPVDLLINNAGVMIPPLSRTADGFELQFGTNHLGHFALTNLLLPSIGGRGRVVTVSSNAHKGGSIDFNDLNWERKRYRAWRAYSQSKLANLLFTAELQRRLTEAGSTVLSVAAHPGYAATNLQSGSGSAITRFAMEKLGNRLLAQDARGGALPTLYVATAAVPGNTFAGPSGFAGLRGAPAPCSRSKAASDPEAARRLWDVSEQMTGIRFPDIQPRLRSGNRLGALGSAALSTQSFALRLYVYACQISRDRAPTSLASVAVPGCGFYGHL</sequence>
<keyword evidence="1" id="KW-0560">Oxidoreductase</keyword>
<keyword evidence="4" id="KW-1185">Reference proteome</keyword>
<evidence type="ECO:0000256" key="2">
    <source>
        <dbReference type="RuleBase" id="RU000363"/>
    </source>
</evidence>
<dbReference type="NCBIfam" id="NF004846">
    <property type="entry name" value="PRK06197.1"/>
    <property type="match status" value="1"/>
</dbReference>
<gene>
    <name evidence="3" type="ORF">EAS64_35225</name>
</gene>
<dbReference type="EMBL" id="RPFW01000008">
    <property type="protein sequence ID" value="TVZ00634.1"/>
    <property type="molecule type" value="Genomic_DNA"/>
</dbReference>
<dbReference type="PANTHER" id="PTHR43157:SF31">
    <property type="entry name" value="PHOSPHATIDYLINOSITOL-GLYCAN BIOSYNTHESIS CLASS F PROTEIN"/>
    <property type="match status" value="1"/>
</dbReference>
<dbReference type="PRINTS" id="PR00081">
    <property type="entry name" value="GDHRDH"/>
</dbReference>
<evidence type="ECO:0000313" key="3">
    <source>
        <dbReference type="EMBL" id="TVZ00634.1"/>
    </source>
</evidence>
<dbReference type="CDD" id="cd05327">
    <property type="entry name" value="retinol-DH_like_SDR_c_like"/>
    <property type="match status" value="1"/>
</dbReference>
<name>A0A6P2BNR9_9ACTN</name>
<dbReference type="SUPFAM" id="SSF51735">
    <property type="entry name" value="NAD(P)-binding Rossmann-fold domains"/>
    <property type="match status" value="1"/>
</dbReference>
<organism evidence="3 4">
    <name type="scientific">Trebonia kvetii</name>
    <dbReference type="NCBI Taxonomy" id="2480626"/>
    <lineage>
        <taxon>Bacteria</taxon>
        <taxon>Bacillati</taxon>
        <taxon>Actinomycetota</taxon>
        <taxon>Actinomycetes</taxon>
        <taxon>Streptosporangiales</taxon>
        <taxon>Treboniaceae</taxon>
        <taxon>Trebonia</taxon>
    </lineage>
</organism>
<proteinExistence type="inferred from homology"/>